<dbReference type="RefSeq" id="WP_324669075.1">
    <property type="nucleotide sequence ID" value="NZ_CP141614.1"/>
</dbReference>
<reference evidence="12" key="1">
    <citation type="submission" date="2023-12" db="EMBL/GenBank/DDBJ databases">
        <title>Novel isolates from deep terrestrial aquifers shed light on the physiology and ecology of the class Limnochordia.</title>
        <authorList>
            <person name="Karnachuk O.V."/>
            <person name="Lukina A.P."/>
            <person name="Avakyan M.R."/>
            <person name="Kadnikov V."/>
            <person name="Begmatov S."/>
            <person name="Beletsky A.V."/>
            <person name="Mardanov A.V."/>
            <person name="Ravin N.V."/>
        </authorList>
    </citation>
    <scope>NUCLEOTIDE SEQUENCE [LARGE SCALE GENOMIC DNA]</scope>
    <source>
        <strain evidence="12">LN</strain>
    </source>
</reference>
<dbReference type="Gene3D" id="3.20.20.220">
    <property type="match status" value="1"/>
</dbReference>
<dbReference type="GO" id="GO:0032259">
    <property type="term" value="P:methylation"/>
    <property type="evidence" value="ECO:0007669"/>
    <property type="project" value="UniProtKB-KW"/>
</dbReference>
<dbReference type="SUPFAM" id="SSF51730">
    <property type="entry name" value="FAD-linked oxidoreductase"/>
    <property type="match status" value="1"/>
</dbReference>
<dbReference type="PANTHER" id="PTHR11103">
    <property type="entry name" value="SLR1189 PROTEIN"/>
    <property type="match status" value="1"/>
</dbReference>
<feature type="region of interest" description="Disordered" evidence="9">
    <location>
        <begin position="313"/>
        <end position="365"/>
    </location>
</feature>
<evidence type="ECO:0000256" key="1">
    <source>
        <dbReference type="ARBA" id="ARBA00001974"/>
    </source>
</evidence>
<sequence length="661" mass="69871">MTFAEMVRPGRVALADGAMGTLLYARGAPLEGSFDALNLTQPDLVLGVHLDYIRAGAEIITTNTFGANRIRLGGHGLADRTRPLNLQGVKIARNAREIAGVPVLIAGDIGPTGKPLEPVGPLTEAEVLDAFREQVDALLAGGVDLFVIETMSDPRELALALRAVREACRLPVIAQMSFSAEGRTLLGVSPEEAALALAALDEAWHPDVMGVNCGAGPAPVLDALRAMRGTAGPRARLSAMPNAGLPTIVGGRYVYVANPEYFADFSRRVAAEPGLAVVGGCCGTTPDHIRAMRRALDAMGHRLPEEWARALSLGTGEPGPTPGVKEPPVATVGAEQPGRPTARVVLPGGLPAGGQKEATPRRPASRLAARLGREFVVSVELDPPRGPVAQKLIAGARAVREAGADAINVGDSPMAQVRMASLAAAHLIQQEAGIETILHFTTRDRNLMGIQADLLGAHAMGIRHILALTGDPPGLGNYAHATAVYDLDSIGLVRVLSRLNEGVDVAGKGIGRATEFLIGVALNPASQDLTTEVQRFARKVEAGAHFAMTQPLFDLEPLLEVFDRLGGRPIPVLLGVLPLRSYQHAEYLHNEVPGISIPERIREAVRKAGDQAERVGMEMALEVALKARPYVDGVYVIPSFGRYEQACELVRALLAHVRPGS</sequence>
<dbReference type="InterPro" id="IPR029041">
    <property type="entry name" value="FAD-linked_oxidoreductase-like"/>
</dbReference>
<feature type="binding site" evidence="8">
    <location>
        <position position="282"/>
    </location>
    <ligand>
        <name>Zn(2+)</name>
        <dbReference type="ChEBI" id="CHEBI:29105"/>
    </ligand>
</feature>
<dbReference type="GO" id="GO:0004489">
    <property type="term" value="F:methylenetetrahydrofolate reductase [NAD(P)H] activity"/>
    <property type="evidence" value="ECO:0007669"/>
    <property type="project" value="UniProtKB-EC"/>
</dbReference>
<dbReference type="Proteomes" id="UP001333102">
    <property type="component" value="Chromosome"/>
</dbReference>
<dbReference type="Gene3D" id="3.20.20.330">
    <property type="entry name" value="Homocysteine-binding-like domain"/>
    <property type="match status" value="1"/>
</dbReference>
<dbReference type="PANTHER" id="PTHR11103:SF18">
    <property type="entry name" value="SLR1189 PROTEIN"/>
    <property type="match status" value="1"/>
</dbReference>
<evidence type="ECO:0000259" key="10">
    <source>
        <dbReference type="PROSITE" id="PS50970"/>
    </source>
</evidence>
<dbReference type="SUPFAM" id="SSF82282">
    <property type="entry name" value="Homocysteine S-methyltransferase"/>
    <property type="match status" value="1"/>
</dbReference>
<name>A0ABZ1BQ89_9FIRM</name>
<dbReference type="EC" id="2.1.1.10" evidence="11"/>
<comment type="cofactor">
    <cofactor evidence="1">
        <name>FAD</name>
        <dbReference type="ChEBI" id="CHEBI:57692"/>
    </cofactor>
</comment>
<feature type="domain" description="Hcy-binding" evidence="10">
    <location>
        <begin position="1"/>
        <end position="296"/>
    </location>
</feature>
<dbReference type="InterPro" id="IPR036589">
    <property type="entry name" value="HCY_dom_sf"/>
</dbReference>
<dbReference type="EC" id="1.5.1.20" evidence="11"/>
<evidence type="ECO:0000256" key="2">
    <source>
        <dbReference type="ARBA" id="ARBA00004777"/>
    </source>
</evidence>
<organism evidence="11 12">
    <name type="scientific">Geochorda subterranea</name>
    <dbReference type="NCBI Taxonomy" id="3109564"/>
    <lineage>
        <taxon>Bacteria</taxon>
        <taxon>Bacillati</taxon>
        <taxon>Bacillota</taxon>
        <taxon>Limnochordia</taxon>
        <taxon>Limnochordales</taxon>
        <taxon>Geochordaceae</taxon>
        <taxon>Geochorda</taxon>
    </lineage>
</organism>
<comment type="pathway">
    <text evidence="2">One-carbon metabolism; tetrahydrofolate interconversion.</text>
</comment>
<accession>A0ABZ1BQ89</accession>
<keyword evidence="5 8" id="KW-0808">Transferase</keyword>
<protein>
    <submittedName>
        <fullName evidence="11">Bifunctional homocysteine S-methyltransferase/methylenetetrahydrofolate reductase</fullName>
        <ecNumber evidence="11">1.5.1.20</ecNumber>
        <ecNumber evidence="11">2.1.1.10</ecNumber>
    </submittedName>
</protein>
<evidence type="ECO:0000256" key="7">
    <source>
        <dbReference type="ARBA" id="ARBA00023002"/>
    </source>
</evidence>
<keyword evidence="12" id="KW-1185">Reference proteome</keyword>
<keyword evidence="8" id="KW-0862">Zinc</keyword>
<evidence type="ECO:0000256" key="3">
    <source>
        <dbReference type="ARBA" id="ARBA00022603"/>
    </source>
</evidence>
<dbReference type="EMBL" id="CP141614">
    <property type="protein sequence ID" value="WRP14705.1"/>
    <property type="molecule type" value="Genomic_DNA"/>
</dbReference>
<evidence type="ECO:0000256" key="9">
    <source>
        <dbReference type="SAM" id="MobiDB-lite"/>
    </source>
</evidence>
<dbReference type="InterPro" id="IPR003726">
    <property type="entry name" value="HCY_dom"/>
</dbReference>
<evidence type="ECO:0000313" key="11">
    <source>
        <dbReference type="EMBL" id="WRP14705.1"/>
    </source>
</evidence>
<dbReference type="NCBIfam" id="NF006396">
    <property type="entry name" value="PRK08645.1"/>
    <property type="match status" value="1"/>
</dbReference>
<gene>
    <name evidence="11" type="ORF">VLY81_00605</name>
</gene>
<dbReference type="PROSITE" id="PS50970">
    <property type="entry name" value="HCY"/>
    <property type="match status" value="1"/>
</dbReference>
<dbReference type="GO" id="GO:0008168">
    <property type="term" value="F:methyltransferase activity"/>
    <property type="evidence" value="ECO:0007669"/>
    <property type="project" value="UniProtKB-KW"/>
</dbReference>
<evidence type="ECO:0000256" key="8">
    <source>
        <dbReference type="PROSITE-ProRule" id="PRU00333"/>
    </source>
</evidence>
<comment type="cofactor">
    <cofactor evidence="8">
        <name>Zn(2+)</name>
        <dbReference type="ChEBI" id="CHEBI:29105"/>
    </cofactor>
</comment>
<keyword evidence="8" id="KW-0479">Metal-binding</keyword>
<evidence type="ECO:0000256" key="6">
    <source>
        <dbReference type="ARBA" id="ARBA00022827"/>
    </source>
</evidence>
<evidence type="ECO:0000256" key="5">
    <source>
        <dbReference type="ARBA" id="ARBA00022679"/>
    </source>
</evidence>
<proteinExistence type="predicted"/>
<evidence type="ECO:0000313" key="12">
    <source>
        <dbReference type="Proteomes" id="UP001333102"/>
    </source>
</evidence>
<keyword evidence="3 8" id="KW-0489">Methyltransferase</keyword>
<dbReference type="Pfam" id="PF02574">
    <property type="entry name" value="S-methyl_trans"/>
    <property type="match status" value="1"/>
</dbReference>
<feature type="binding site" evidence="8">
    <location>
        <position position="281"/>
    </location>
    <ligand>
        <name>Zn(2+)</name>
        <dbReference type="ChEBI" id="CHEBI:29105"/>
    </ligand>
</feature>
<feature type="binding site" evidence="8">
    <location>
        <position position="213"/>
    </location>
    <ligand>
        <name>Zn(2+)</name>
        <dbReference type="ChEBI" id="CHEBI:29105"/>
    </ligand>
</feature>
<dbReference type="CDD" id="cd00537">
    <property type="entry name" value="MTHFR"/>
    <property type="match status" value="1"/>
</dbReference>
<keyword evidence="7 11" id="KW-0560">Oxidoreductase</keyword>
<dbReference type="InterPro" id="IPR003171">
    <property type="entry name" value="Mehydrof_redctse-like"/>
</dbReference>
<evidence type="ECO:0000256" key="4">
    <source>
        <dbReference type="ARBA" id="ARBA00022630"/>
    </source>
</evidence>
<keyword evidence="6" id="KW-0274">FAD</keyword>
<keyword evidence="4" id="KW-0285">Flavoprotein</keyword>
<dbReference type="Pfam" id="PF02219">
    <property type="entry name" value="MTHFR"/>
    <property type="match status" value="1"/>
</dbReference>